<keyword evidence="1" id="KW-0472">Membrane</keyword>
<evidence type="ECO:0000313" key="3">
    <source>
        <dbReference type="Proteomes" id="UP000177614"/>
    </source>
</evidence>
<dbReference type="SUPFAM" id="SSF52833">
    <property type="entry name" value="Thioredoxin-like"/>
    <property type="match status" value="1"/>
</dbReference>
<proteinExistence type="predicted"/>
<feature type="transmembrane region" description="Helical" evidence="1">
    <location>
        <begin position="66"/>
        <end position="89"/>
    </location>
</feature>
<dbReference type="InterPro" id="IPR036249">
    <property type="entry name" value="Thioredoxin-like_sf"/>
</dbReference>
<reference evidence="2 3" key="1">
    <citation type="journal article" date="2016" name="Nat. Commun.">
        <title>Thousands of microbial genomes shed light on interconnected biogeochemical processes in an aquifer system.</title>
        <authorList>
            <person name="Anantharaman K."/>
            <person name="Brown C.T."/>
            <person name="Hug L.A."/>
            <person name="Sharon I."/>
            <person name="Castelle C.J."/>
            <person name="Probst A.J."/>
            <person name="Thomas B.C."/>
            <person name="Singh A."/>
            <person name="Wilkins M.J."/>
            <person name="Karaoz U."/>
            <person name="Brodie E.L."/>
            <person name="Williams K.H."/>
            <person name="Hubbard S.S."/>
            <person name="Banfield J.F."/>
        </authorList>
    </citation>
    <scope>NUCLEOTIDE SEQUENCE [LARGE SCALE GENOMIC DNA]</scope>
</reference>
<name>A0A1F4XL83_9BACT</name>
<organism evidence="2 3">
    <name type="scientific">Candidatus Abawacabacteria bacterium RBG_16_42_10</name>
    <dbReference type="NCBI Taxonomy" id="1817814"/>
    <lineage>
        <taxon>Bacteria</taxon>
        <taxon>Candidatus Abawacaibacteriota</taxon>
    </lineage>
</organism>
<keyword evidence="1" id="KW-1133">Transmembrane helix</keyword>
<sequence>MLCIAAFIVFGFLSIFSVSYRKLAKKAWYCVWRKMTFRPCDINFSQELKGKLLGKLIFTHPRLSKFLAHFANVIAFIFVILTIWSAIYVSWAGLNLYVYDTCEPTASESCSLAGEFCGVGSLGDEEFSLWNTILRIPDRWKDWKGEDYISQTATYYKPFDANKKTAVELIDPSCKFCKKLWGNIEEAKFFDTYNLSYVVYPIPAGKNNFRFPNSYMMASYLEATKKLPLSNTGTTVADWQLLEKFFGDGDATGTIQEQFNNIKDNPEQARTRIHEFLKDIGYNDEQIKQLQEISDSQEVKDSLAQQKAIVEEKVRTIKIPTIIFGGRRFDRVIDANALR</sequence>
<protein>
    <recommendedName>
        <fullName evidence="4">Thioredoxin-like fold domain-containing protein</fullName>
    </recommendedName>
</protein>
<dbReference type="Gene3D" id="3.40.30.10">
    <property type="entry name" value="Glutaredoxin"/>
    <property type="match status" value="1"/>
</dbReference>
<dbReference type="AlphaFoldDB" id="A0A1F4XL83"/>
<comment type="caution">
    <text evidence="2">The sequence shown here is derived from an EMBL/GenBank/DDBJ whole genome shotgun (WGS) entry which is preliminary data.</text>
</comment>
<keyword evidence="1" id="KW-0812">Transmembrane</keyword>
<accession>A0A1F4XL83</accession>
<evidence type="ECO:0000256" key="1">
    <source>
        <dbReference type="SAM" id="Phobius"/>
    </source>
</evidence>
<evidence type="ECO:0000313" key="2">
    <source>
        <dbReference type="EMBL" id="OGC81843.1"/>
    </source>
</evidence>
<dbReference type="Proteomes" id="UP000177614">
    <property type="component" value="Unassembled WGS sequence"/>
</dbReference>
<dbReference type="EMBL" id="MEWR01000017">
    <property type="protein sequence ID" value="OGC81843.1"/>
    <property type="molecule type" value="Genomic_DNA"/>
</dbReference>
<dbReference type="CDD" id="cd02972">
    <property type="entry name" value="DsbA_family"/>
    <property type="match status" value="1"/>
</dbReference>
<evidence type="ECO:0008006" key="4">
    <source>
        <dbReference type="Google" id="ProtNLM"/>
    </source>
</evidence>
<gene>
    <name evidence="2" type="ORF">A2V81_03315</name>
</gene>
<dbReference type="STRING" id="1817814.A2V81_03315"/>